<evidence type="ECO:0000256" key="8">
    <source>
        <dbReference type="RuleBase" id="RU000454"/>
    </source>
</evidence>
<dbReference type="CDD" id="cd05474">
    <property type="entry name" value="SAP_like"/>
    <property type="match status" value="1"/>
</dbReference>
<dbReference type="InterPro" id="IPR021109">
    <property type="entry name" value="Peptidase_aspartic_dom_sf"/>
</dbReference>
<keyword evidence="7" id="KW-1015">Disulfide bond</keyword>
<feature type="signal peptide" evidence="10">
    <location>
        <begin position="1"/>
        <end position="23"/>
    </location>
</feature>
<dbReference type="Pfam" id="PF00026">
    <property type="entry name" value="Asp"/>
    <property type="match status" value="1"/>
</dbReference>
<dbReference type="Gene3D" id="2.40.70.10">
    <property type="entry name" value="Acid Proteases"/>
    <property type="match status" value="2"/>
</dbReference>
<feature type="active site" evidence="6">
    <location>
        <position position="287"/>
    </location>
</feature>
<keyword evidence="4 8" id="KW-0064">Aspartyl protease</keyword>
<dbReference type="InterPro" id="IPR001969">
    <property type="entry name" value="Aspartic_peptidase_AS"/>
</dbReference>
<dbReference type="FunFam" id="2.40.70.10:FF:000023">
    <property type="entry name" value="Aspartic protease"/>
    <property type="match status" value="1"/>
</dbReference>
<evidence type="ECO:0000313" key="13">
    <source>
        <dbReference type="Proteomes" id="UP001161438"/>
    </source>
</evidence>
<sequence length="593" mass="64306">MFIIHNFCLQLLLASLAIINTIAAITNDGTGRLEFSLQRKEDMYYATTLDIGTPSQQLTVLFDTGSADFWIMDSSNPFCLSTSSTSSYLNATYDGSIITPSVDCQSMVTYSEGNSSTYQNLDNGRFYIIYADGTFADGTWGTETVSIDGIVIPNIQFGLAKYATTPVSGVLGIGFPRRESVKGYEGAPNKYYPNFPQILKSEQIIDVVAYSLFLNSPESGTGSIIFGAIDESKFSGDLFTFPMVNEYPNIVDTPATLAMTIQGLGAQNKNSCEYETFMTTKYPVLLDSGTSLLNAPKVIADKMASFVNATYSAEEGIYILDCPAFADEIEYTFDFGDLKISVPLTSLILSPEAEGGYCGFAVQPTNDSMVLGDVFLSSAYVVFDLDNYKISLAQANWDVSEITTKLVNVRADGSIPGGKTATAEPWTANEPFTVTSNIFSSTDCKSTPIIQSSTTPSSIANTSMLAGKYSTKILGTRLTTTLSKTTPSSMNQSMSATTKNSNSGTLKSSLTVEKSGSSFLSTISIETSSMSDKETHLTHSKHQTIRNSHTIENSRFHPESVHKTTNRPAHKTIITETVTKYSTVLVNICKPTY</sequence>
<feature type="domain" description="Peptidase A1" evidence="11">
    <location>
        <begin position="45"/>
        <end position="393"/>
    </location>
</feature>
<feature type="active site" evidence="6">
    <location>
        <position position="63"/>
    </location>
</feature>
<evidence type="ECO:0000313" key="12">
    <source>
        <dbReference type="EMBL" id="CAI4039740.1"/>
    </source>
</evidence>
<dbReference type="GeneID" id="80918951"/>
<dbReference type="SUPFAM" id="SSF50630">
    <property type="entry name" value="Acid proteases"/>
    <property type="match status" value="1"/>
</dbReference>
<feature type="disulfide bond" evidence="7">
    <location>
        <begin position="322"/>
        <end position="358"/>
    </location>
</feature>
<keyword evidence="5 8" id="KW-0378">Hydrolase</keyword>
<feature type="compositionally biased region" description="Polar residues" evidence="9">
    <location>
        <begin position="490"/>
        <end position="508"/>
    </location>
</feature>
<dbReference type="PROSITE" id="PS00141">
    <property type="entry name" value="ASP_PROTEASE"/>
    <property type="match status" value="1"/>
</dbReference>
<dbReference type="InterPro" id="IPR033876">
    <property type="entry name" value="SAP-like"/>
</dbReference>
<organism evidence="12 13">
    <name type="scientific">Saccharomyces mikatae IFO 1815</name>
    <dbReference type="NCBI Taxonomy" id="226126"/>
    <lineage>
        <taxon>Eukaryota</taxon>
        <taxon>Fungi</taxon>
        <taxon>Dikarya</taxon>
        <taxon>Ascomycota</taxon>
        <taxon>Saccharomycotina</taxon>
        <taxon>Saccharomycetes</taxon>
        <taxon>Saccharomycetales</taxon>
        <taxon>Saccharomycetaceae</taxon>
        <taxon>Saccharomyces</taxon>
    </lineage>
</organism>
<evidence type="ECO:0000256" key="4">
    <source>
        <dbReference type="ARBA" id="ARBA00022750"/>
    </source>
</evidence>
<evidence type="ECO:0000256" key="7">
    <source>
        <dbReference type="PIRSR" id="PIRSR601461-2"/>
    </source>
</evidence>
<dbReference type="PANTHER" id="PTHR47966">
    <property type="entry name" value="BETA-SITE APP-CLEAVING ENZYME, ISOFORM A-RELATED"/>
    <property type="match status" value="1"/>
</dbReference>
<dbReference type="EMBL" id="OX365765">
    <property type="protein sequence ID" value="CAI4039740.1"/>
    <property type="molecule type" value="Genomic_DNA"/>
</dbReference>
<evidence type="ECO:0000256" key="10">
    <source>
        <dbReference type="SAM" id="SignalP"/>
    </source>
</evidence>
<dbReference type="PROSITE" id="PS51767">
    <property type="entry name" value="PEPTIDASE_A1"/>
    <property type="match status" value="1"/>
</dbReference>
<accession>A0AA35J113</accession>
<protein>
    <recommendedName>
        <fullName evidence="11">Peptidase A1 domain-containing protein</fullName>
    </recommendedName>
</protein>
<comment type="similarity">
    <text evidence="1 8">Belongs to the peptidase A1 family.</text>
</comment>
<keyword evidence="2 8" id="KW-0645">Protease</keyword>
<evidence type="ECO:0000256" key="1">
    <source>
        <dbReference type="ARBA" id="ARBA00007447"/>
    </source>
</evidence>
<dbReference type="InterPro" id="IPR033121">
    <property type="entry name" value="PEPTIDASE_A1"/>
</dbReference>
<feature type="region of interest" description="Disordered" evidence="9">
    <location>
        <begin position="483"/>
        <end position="508"/>
    </location>
</feature>
<keyword evidence="13" id="KW-1185">Reference proteome</keyword>
<keyword evidence="3 10" id="KW-0732">Signal</keyword>
<dbReference type="AlphaFoldDB" id="A0AA35J113"/>
<name>A0AA35J113_SACMI</name>
<dbReference type="GO" id="GO:0071944">
    <property type="term" value="C:cell periphery"/>
    <property type="evidence" value="ECO:0007669"/>
    <property type="project" value="UniProtKB-ARBA"/>
</dbReference>
<evidence type="ECO:0000256" key="9">
    <source>
        <dbReference type="SAM" id="MobiDB-lite"/>
    </source>
</evidence>
<gene>
    <name evidence="12" type="primary">SMKI09G1480</name>
    <name evidence="12" type="ORF">SMKI_09G1480</name>
</gene>
<reference evidence="12" key="1">
    <citation type="submission" date="2022-10" db="EMBL/GenBank/DDBJ databases">
        <authorList>
            <person name="Byrne P K."/>
        </authorList>
    </citation>
    <scope>NUCLEOTIDE SEQUENCE</scope>
    <source>
        <strain evidence="12">IFO1815</strain>
    </source>
</reference>
<feature type="chain" id="PRO_5041468063" description="Peptidase A1 domain-containing protein" evidence="10">
    <location>
        <begin position="24"/>
        <end position="593"/>
    </location>
</feature>
<dbReference type="PRINTS" id="PR00792">
    <property type="entry name" value="PEPSIN"/>
</dbReference>
<evidence type="ECO:0000256" key="3">
    <source>
        <dbReference type="ARBA" id="ARBA00022729"/>
    </source>
</evidence>
<proteinExistence type="inferred from homology"/>
<dbReference type="PANTHER" id="PTHR47966:SF65">
    <property type="entry name" value="ASPARTIC-TYPE ENDOPEPTIDASE"/>
    <property type="match status" value="1"/>
</dbReference>
<dbReference type="GO" id="GO:0006508">
    <property type="term" value="P:proteolysis"/>
    <property type="evidence" value="ECO:0007669"/>
    <property type="project" value="UniProtKB-KW"/>
</dbReference>
<evidence type="ECO:0000256" key="2">
    <source>
        <dbReference type="ARBA" id="ARBA00022670"/>
    </source>
</evidence>
<dbReference type="Proteomes" id="UP001161438">
    <property type="component" value="Chromosome 9"/>
</dbReference>
<evidence type="ECO:0000259" key="11">
    <source>
        <dbReference type="PROSITE" id="PS51767"/>
    </source>
</evidence>
<dbReference type="RefSeq" id="XP_056082855.1">
    <property type="nucleotide sequence ID" value="XM_056223244.1"/>
</dbReference>
<dbReference type="GO" id="GO:0004190">
    <property type="term" value="F:aspartic-type endopeptidase activity"/>
    <property type="evidence" value="ECO:0007669"/>
    <property type="project" value="UniProtKB-KW"/>
</dbReference>
<evidence type="ECO:0000256" key="5">
    <source>
        <dbReference type="ARBA" id="ARBA00022801"/>
    </source>
</evidence>
<dbReference type="FunFam" id="2.40.70.10:FF:000011">
    <property type="entry name" value="Aspartic protease"/>
    <property type="match status" value="1"/>
</dbReference>
<dbReference type="InterPro" id="IPR001461">
    <property type="entry name" value="Aspartic_peptidase_A1"/>
</dbReference>
<evidence type="ECO:0000256" key="6">
    <source>
        <dbReference type="PIRSR" id="PIRSR601461-1"/>
    </source>
</evidence>